<organism evidence="2 3">
    <name type="scientific">Diatraea saccharalis</name>
    <name type="common">sugarcane borer</name>
    <dbReference type="NCBI Taxonomy" id="40085"/>
    <lineage>
        <taxon>Eukaryota</taxon>
        <taxon>Metazoa</taxon>
        <taxon>Ecdysozoa</taxon>
        <taxon>Arthropoda</taxon>
        <taxon>Hexapoda</taxon>
        <taxon>Insecta</taxon>
        <taxon>Pterygota</taxon>
        <taxon>Neoptera</taxon>
        <taxon>Endopterygota</taxon>
        <taxon>Lepidoptera</taxon>
        <taxon>Glossata</taxon>
        <taxon>Ditrysia</taxon>
        <taxon>Pyraloidea</taxon>
        <taxon>Crambidae</taxon>
        <taxon>Crambinae</taxon>
        <taxon>Diatraea</taxon>
    </lineage>
</organism>
<protein>
    <submittedName>
        <fullName evidence="2">Uncharacterized protein</fullName>
    </submittedName>
</protein>
<proteinExistence type="predicted"/>
<dbReference type="AlphaFoldDB" id="A0A9N9RHC4"/>
<sequence>MKKGQQRKYVVGSHEEVIDRVEADSTDAANAPSEFRCSTRQGYGRQVERKRCGLRADVNKPRVGATTALTISGILRPVVVEKSGSSGPRSGERRRCREISALQALGSHRVVQSTHAHGTHENDTSRPTLRSRLTPMQFTSPHPAPDWRGASVRATTSRCSVHRPAPRAPSPPRPAALPTRSPPRARPTSVR</sequence>
<reference evidence="2" key="2">
    <citation type="submission" date="2022-10" db="EMBL/GenBank/DDBJ databases">
        <authorList>
            <consortium name="ENA_rothamsted_submissions"/>
            <consortium name="culmorum"/>
            <person name="King R."/>
        </authorList>
    </citation>
    <scope>NUCLEOTIDE SEQUENCE</scope>
</reference>
<evidence type="ECO:0000313" key="2">
    <source>
        <dbReference type="EMBL" id="CAG9796780.1"/>
    </source>
</evidence>
<feature type="region of interest" description="Disordered" evidence="1">
    <location>
        <begin position="108"/>
        <end position="191"/>
    </location>
</feature>
<dbReference type="Proteomes" id="UP001153714">
    <property type="component" value="Chromosome 9"/>
</dbReference>
<name>A0A9N9RHC4_9NEOP</name>
<feature type="compositionally biased region" description="Pro residues" evidence="1">
    <location>
        <begin position="166"/>
        <end position="185"/>
    </location>
</feature>
<reference evidence="2" key="1">
    <citation type="submission" date="2021-12" db="EMBL/GenBank/DDBJ databases">
        <authorList>
            <person name="King R."/>
        </authorList>
    </citation>
    <scope>NUCLEOTIDE SEQUENCE</scope>
</reference>
<keyword evidence="3" id="KW-1185">Reference proteome</keyword>
<dbReference type="EMBL" id="OU893340">
    <property type="protein sequence ID" value="CAG9796780.1"/>
    <property type="molecule type" value="Genomic_DNA"/>
</dbReference>
<evidence type="ECO:0000313" key="3">
    <source>
        <dbReference type="Proteomes" id="UP001153714"/>
    </source>
</evidence>
<accession>A0A9N9RHC4</accession>
<evidence type="ECO:0000256" key="1">
    <source>
        <dbReference type="SAM" id="MobiDB-lite"/>
    </source>
</evidence>
<dbReference type="OrthoDB" id="7319961at2759"/>
<gene>
    <name evidence="2" type="ORF">DIATSA_LOCUS13941</name>
</gene>